<evidence type="ECO:0000313" key="9">
    <source>
        <dbReference type="EMBL" id="RXK07613.1"/>
    </source>
</evidence>
<dbReference type="Pfam" id="PF22837">
    <property type="entry name" value="M_Eco57I_C"/>
    <property type="match status" value="1"/>
</dbReference>
<dbReference type="InterPro" id="IPR011639">
    <property type="entry name" value="MethylTrfase_TaqI-like_dom"/>
</dbReference>
<dbReference type="Pfam" id="PF07669">
    <property type="entry name" value="Eco57I"/>
    <property type="match status" value="1"/>
</dbReference>
<dbReference type="InterPro" id="IPR002052">
    <property type="entry name" value="DNA_methylase_N6_adenine_CS"/>
</dbReference>
<dbReference type="OrthoDB" id="18878at2"/>
<dbReference type="PANTHER" id="PTHR33841">
    <property type="entry name" value="DNA METHYLTRANSFERASE YEEA-RELATED"/>
    <property type="match status" value="1"/>
</dbReference>
<keyword evidence="4" id="KW-0808">Transferase</keyword>
<accession>A0A4Q1ANA7</accession>
<comment type="caution">
    <text evidence="9">The sequence shown here is derived from an EMBL/GenBank/DDBJ whole genome shotgun (WGS) entry which is preliminary data.</text>
</comment>
<keyword evidence="10" id="KW-1185">Reference proteome</keyword>
<evidence type="ECO:0000313" key="10">
    <source>
        <dbReference type="Proteomes" id="UP000289758"/>
    </source>
</evidence>
<sequence>MRLINDASEEKLRGGFYTPSPIASFILKWAFNGNKKLDILEPSCGDGVFLEEIQKGAYEYNSVTAIEFDEIEANKSKSIELDKSTIINTDFHKYCINTNKKFDLIIGNPPYIRYQYFDKEQQQYASDIFNKADIKYSKLTNAWVSFVIGSSLLLKETGKIGFVLPAEILQVGYAKPLREFLAHFYNKVNIVSFEKLVFPKIQQEVVLLLCEKNNSNTHLIEHLELKDAEELKKLDVSKLKSPKKKIDFKSNKWTFYFLDQEEIDFLEKLQEDRIIPKLDNYAKVEVGITTGSNPFFTVPLFTVKKYNLEKYAKPLVGRSVQVPSAIFTEKDWEKNREVEARTHLLVFPENSKLKNEKGALEYIKFGENEHIHKGYKCRIRNEWQIIPSLRISDALFIRRNNLYPKFIINEANAYTTDTMHRVSIKENINIKALTASYYNSISLAFSEICGRSHGGGVLELMPNEVEEILLPYNESNAELLPFIDKMIRDKKDISEILKITNQKILKENFGFSDSEIKLADQIWKKLSNRRLNRGKKHNKI</sequence>
<dbReference type="Gene3D" id="3.40.50.150">
    <property type="entry name" value="Vaccinia Virus protein VP39"/>
    <property type="match status" value="1"/>
</dbReference>
<keyword evidence="9" id="KW-0255">Endonuclease</keyword>
<dbReference type="GO" id="GO:0032259">
    <property type="term" value="P:methylation"/>
    <property type="evidence" value="ECO:0007669"/>
    <property type="project" value="UniProtKB-KW"/>
</dbReference>
<keyword evidence="5" id="KW-0949">S-adenosyl-L-methionine</keyword>
<gene>
    <name evidence="9" type="ORF">CRV07_03890</name>
</gene>
<feature type="domain" description="Type II methyltransferase M.TaqI-like" evidence="7">
    <location>
        <begin position="67"/>
        <end position="195"/>
    </location>
</feature>
<dbReference type="PANTHER" id="PTHR33841:SF5">
    <property type="entry name" value="DNA METHYLASE (MODIFICATION METHYLASE) (METHYLTRANSFERASE)-RELATED"/>
    <property type="match status" value="1"/>
</dbReference>
<proteinExistence type="inferred from homology"/>
<keyword evidence="9" id="KW-0540">Nuclease</keyword>
<dbReference type="SUPFAM" id="SSF53335">
    <property type="entry name" value="S-adenosyl-L-methionine-dependent methyltransferases"/>
    <property type="match status" value="1"/>
</dbReference>
<evidence type="ECO:0000256" key="4">
    <source>
        <dbReference type="ARBA" id="ARBA00022679"/>
    </source>
</evidence>
<dbReference type="InterPro" id="IPR050953">
    <property type="entry name" value="N4_N6_ade-DNA_methylase"/>
</dbReference>
<name>A0A4Q1ANA7_9BACT</name>
<keyword evidence="9" id="KW-0378">Hydrolase</keyword>
<evidence type="ECO:0000256" key="5">
    <source>
        <dbReference type="ARBA" id="ARBA00022691"/>
    </source>
</evidence>
<dbReference type="EC" id="2.1.1.72" evidence="2"/>
<dbReference type="PRINTS" id="PR00507">
    <property type="entry name" value="N12N6MTFRASE"/>
</dbReference>
<evidence type="ECO:0000256" key="1">
    <source>
        <dbReference type="ARBA" id="ARBA00006594"/>
    </source>
</evidence>
<dbReference type="Proteomes" id="UP000289758">
    <property type="component" value="Unassembled WGS sequence"/>
</dbReference>
<dbReference type="AlphaFoldDB" id="A0A4Q1ANA7"/>
<feature type="domain" description="Type II methyltransferase M.Eco57I C-terminal" evidence="8">
    <location>
        <begin position="251"/>
        <end position="505"/>
    </location>
</feature>
<evidence type="ECO:0000256" key="3">
    <source>
        <dbReference type="ARBA" id="ARBA00022603"/>
    </source>
</evidence>
<dbReference type="GO" id="GO:0004519">
    <property type="term" value="F:endonuclease activity"/>
    <property type="evidence" value="ECO:0007669"/>
    <property type="project" value="UniProtKB-KW"/>
</dbReference>
<dbReference type="GO" id="GO:0003676">
    <property type="term" value="F:nucleic acid binding"/>
    <property type="evidence" value="ECO:0007669"/>
    <property type="project" value="InterPro"/>
</dbReference>
<dbReference type="PROSITE" id="PS00092">
    <property type="entry name" value="N6_MTASE"/>
    <property type="match status" value="1"/>
</dbReference>
<evidence type="ECO:0000256" key="2">
    <source>
        <dbReference type="ARBA" id="ARBA00011900"/>
    </source>
</evidence>
<evidence type="ECO:0000259" key="8">
    <source>
        <dbReference type="Pfam" id="PF22837"/>
    </source>
</evidence>
<evidence type="ECO:0000259" key="7">
    <source>
        <dbReference type="Pfam" id="PF07669"/>
    </source>
</evidence>
<keyword evidence="3" id="KW-0489">Methyltransferase</keyword>
<dbReference type="GO" id="GO:0009007">
    <property type="term" value="F:site-specific DNA-methyltransferase (adenine-specific) activity"/>
    <property type="evidence" value="ECO:0007669"/>
    <property type="project" value="UniProtKB-EC"/>
</dbReference>
<dbReference type="EMBL" id="PDKK01000002">
    <property type="protein sequence ID" value="RXK07613.1"/>
    <property type="molecule type" value="Genomic_DNA"/>
</dbReference>
<comment type="similarity">
    <text evidence="1">Belongs to the N(4)/N(6)-methyltransferase family.</text>
</comment>
<dbReference type="InterPro" id="IPR029063">
    <property type="entry name" value="SAM-dependent_MTases_sf"/>
</dbReference>
<dbReference type="RefSeq" id="WP_129086492.1">
    <property type="nucleotide sequence ID" value="NZ_CP053836.1"/>
</dbReference>
<organism evidence="9 10">
    <name type="scientific">Halarcobacter ebronensis</name>
    <dbReference type="NCBI Taxonomy" id="1462615"/>
    <lineage>
        <taxon>Bacteria</taxon>
        <taxon>Pseudomonadati</taxon>
        <taxon>Campylobacterota</taxon>
        <taxon>Epsilonproteobacteria</taxon>
        <taxon>Campylobacterales</taxon>
        <taxon>Arcobacteraceae</taxon>
        <taxon>Halarcobacter</taxon>
    </lineage>
</organism>
<dbReference type="InterPro" id="IPR054520">
    <property type="entry name" value="M_Eco57I_C"/>
</dbReference>
<protein>
    <recommendedName>
        <fullName evidence="2">site-specific DNA-methyltransferase (adenine-specific)</fullName>
        <ecNumber evidence="2">2.1.1.72</ecNumber>
    </recommendedName>
</protein>
<comment type="catalytic activity">
    <reaction evidence="6">
        <text>a 2'-deoxyadenosine in DNA + S-adenosyl-L-methionine = an N(6)-methyl-2'-deoxyadenosine in DNA + S-adenosyl-L-homocysteine + H(+)</text>
        <dbReference type="Rhea" id="RHEA:15197"/>
        <dbReference type="Rhea" id="RHEA-COMP:12418"/>
        <dbReference type="Rhea" id="RHEA-COMP:12419"/>
        <dbReference type="ChEBI" id="CHEBI:15378"/>
        <dbReference type="ChEBI" id="CHEBI:57856"/>
        <dbReference type="ChEBI" id="CHEBI:59789"/>
        <dbReference type="ChEBI" id="CHEBI:90615"/>
        <dbReference type="ChEBI" id="CHEBI:90616"/>
        <dbReference type="EC" id="2.1.1.72"/>
    </reaction>
</comment>
<dbReference type="GO" id="GO:0006304">
    <property type="term" value="P:DNA modification"/>
    <property type="evidence" value="ECO:0007669"/>
    <property type="project" value="InterPro"/>
</dbReference>
<evidence type="ECO:0000256" key="6">
    <source>
        <dbReference type="ARBA" id="ARBA00047942"/>
    </source>
</evidence>
<reference evidence="9 10" key="1">
    <citation type="submission" date="2017-10" db="EMBL/GenBank/DDBJ databases">
        <title>Genomics of the genus Arcobacter.</title>
        <authorList>
            <person name="Perez-Cataluna A."/>
            <person name="Figueras M.J."/>
        </authorList>
    </citation>
    <scope>NUCLEOTIDE SEQUENCE [LARGE SCALE GENOMIC DNA]</scope>
    <source>
        <strain evidence="9 10">CECT 8441</strain>
    </source>
</reference>
<dbReference type="CDD" id="cd02440">
    <property type="entry name" value="AdoMet_MTases"/>
    <property type="match status" value="1"/>
</dbReference>